<accession>A0ABN9NXY8</accession>
<dbReference type="SUPFAM" id="SSF51230">
    <property type="entry name" value="Single hybrid motif"/>
    <property type="match status" value="1"/>
</dbReference>
<dbReference type="Gene3D" id="2.40.50.100">
    <property type="match status" value="1"/>
</dbReference>
<name>A0ABN9NXY8_9MYCO</name>
<evidence type="ECO:0000256" key="7">
    <source>
        <dbReference type="SAM" id="MobiDB-lite"/>
    </source>
</evidence>
<comment type="cofactor">
    <cofactor evidence="1 6">
        <name>(R)-lipoate</name>
        <dbReference type="ChEBI" id="CHEBI:83088"/>
    </cofactor>
</comment>
<dbReference type="RefSeq" id="WP_316515795.1">
    <property type="nucleotide sequence ID" value="NZ_OY726395.1"/>
</dbReference>
<feature type="domain" description="Lipoyl-binding" evidence="8">
    <location>
        <begin position="8"/>
        <end position="83"/>
    </location>
</feature>
<dbReference type="InterPro" id="IPR011053">
    <property type="entry name" value="Single_hybrid_motif"/>
</dbReference>
<evidence type="ECO:0000256" key="3">
    <source>
        <dbReference type="ARBA" id="ARBA00022679"/>
    </source>
</evidence>
<evidence type="ECO:0000256" key="2">
    <source>
        <dbReference type="ARBA" id="ARBA00007317"/>
    </source>
</evidence>
<proteinExistence type="inferred from homology"/>
<organism evidence="10 11">
    <name type="scientific">[Mycobacterium] wendilense</name>
    <dbReference type="NCBI Taxonomy" id="3064284"/>
    <lineage>
        <taxon>Bacteria</taxon>
        <taxon>Bacillati</taxon>
        <taxon>Actinomycetota</taxon>
        <taxon>Actinomycetes</taxon>
        <taxon>Mycobacteriales</taxon>
        <taxon>Mycobacteriaceae</taxon>
        <taxon>Mycolicibacter</taxon>
    </lineage>
</organism>
<evidence type="ECO:0000259" key="9">
    <source>
        <dbReference type="PROSITE" id="PS51826"/>
    </source>
</evidence>
<feature type="domain" description="Peripheral subunit-binding (PSBD)" evidence="9">
    <location>
        <begin position="131"/>
        <end position="167"/>
    </location>
</feature>
<dbReference type="Pfam" id="PF00198">
    <property type="entry name" value="2-oxoacid_dh"/>
    <property type="match status" value="1"/>
</dbReference>
<dbReference type="EC" id="2.3.1.-" evidence="6"/>
<dbReference type="InterPro" id="IPR001078">
    <property type="entry name" value="2-oxoacid_DH_actylTfrase"/>
</dbReference>
<dbReference type="PANTHER" id="PTHR43178">
    <property type="entry name" value="DIHYDROLIPOAMIDE ACETYLTRANSFERASE COMPONENT OF PYRUVATE DEHYDROGENASE COMPLEX"/>
    <property type="match status" value="1"/>
</dbReference>
<dbReference type="InterPro" id="IPR023213">
    <property type="entry name" value="CAT-like_dom_sf"/>
</dbReference>
<comment type="similarity">
    <text evidence="2 6">Belongs to the 2-oxoacid dehydrogenase family.</text>
</comment>
<keyword evidence="11" id="KW-1185">Reference proteome</keyword>
<dbReference type="EMBL" id="OY726395">
    <property type="protein sequence ID" value="CAJ1581474.1"/>
    <property type="molecule type" value="Genomic_DNA"/>
</dbReference>
<dbReference type="InterPro" id="IPR003016">
    <property type="entry name" value="2-oxoA_DH_lipoyl-BS"/>
</dbReference>
<dbReference type="Pfam" id="PF02817">
    <property type="entry name" value="E3_binding"/>
    <property type="match status" value="1"/>
</dbReference>
<keyword evidence="5 6" id="KW-0012">Acyltransferase</keyword>
<sequence length="399" mass="41284">MTAGEGSLRDFLVPDLGEGLEDATVIGWSVAVGDEVELNQTLCTLETAKAQVEIPSPYAGRIAELGGAEGDVLPVGGVLVRIDTGAAAPSSSATPPAAPAAGPSPARSPVLVGYGADAGFDTSRRRDGRPRAKPSVRKLAAELGVDLAGLSPDADGVISREAVLAAADGPPGNADDHITEVRGVQAEMAKRMALSRSQIPDAHGSVTVDCTRLLELGERLGVTPFVVMLRLLVLALTHHGVFNSTWVDGPDGPRLHTHPGIHLGIGVAAPRGLLVPVVHDAQELSTRELAEVVRRRVDSARAGTLKPVELQGSTFTVSNFGALGLDEAVPVINYPEAAILGIGSIKPRAIVIDDAVVARPTATLTCAFDHRIADGAQLGAFLGELRGLIELPETALLDL</sequence>
<dbReference type="InterPro" id="IPR036625">
    <property type="entry name" value="E3-bd_dom_sf"/>
</dbReference>
<evidence type="ECO:0000256" key="1">
    <source>
        <dbReference type="ARBA" id="ARBA00001938"/>
    </source>
</evidence>
<evidence type="ECO:0000256" key="4">
    <source>
        <dbReference type="ARBA" id="ARBA00022823"/>
    </source>
</evidence>
<keyword evidence="4 6" id="KW-0450">Lipoyl</keyword>
<dbReference type="InterPro" id="IPR004167">
    <property type="entry name" value="PSBD"/>
</dbReference>
<gene>
    <name evidence="10" type="ORF">MU0050_001565</name>
</gene>
<dbReference type="Gene3D" id="3.30.559.10">
    <property type="entry name" value="Chloramphenicol acetyltransferase-like domain"/>
    <property type="match status" value="1"/>
</dbReference>
<dbReference type="SUPFAM" id="SSF52777">
    <property type="entry name" value="CoA-dependent acyltransferases"/>
    <property type="match status" value="1"/>
</dbReference>
<evidence type="ECO:0000313" key="10">
    <source>
        <dbReference type="EMBL" id="CAJ1581474.1"/>
    </source>
</evidence>
<dbReference type="PROSITE" id="PS00189">
    <property type="entry name" value="LIPOYL"/>
    <property type="match status" value="1"/>
</dbReference>
<dbReference type="PANTHER" id="PTHR43178:SF5">
    <property type="entry name" value="LIPOAMIDE ACYLTRANSFERASE COMPONENT OF BRANCHED-CHAIN ALPHA-KETO ACID DEHYDROGENASE COMPLEX, MITOCHONDRIAL"/>
    <property type="match status" value="1"/>
</dbReference>
<dbReference type="PROSITE" id="PS51826">
    <property type="entry name" value="PSBD"/>
    <property type="match status" value="1"/>
</dbReference>
<dbReference type="Proteomes" id="UP001190466">
    <property type="component" value="Chromosome"/>
</dbReference>
<evidence type="ECO:0000256" key="6">
    <source>
        <dbReference type="RuleBase" id="RU003423"/>
    </source>
</evidence>
<feature type="region of interest" description="Disordered" evidence="7">
    <location>
        <begin position="87"/>
        <end position="108"/>
    </location>
</feature>
<keyword evidence="3 6" id="KW-0808">Transferase</keyword>
<dbReference type="InterPro" id="IPR000089">
    <property type="entry name" value="Biotin_lipoyl"/>
</dbReference>
<dbReference type="PROSITE" id="PS50968">
    <property type="entry name" value="BIOTINYL_LIPOYL"/>
    <property type="match status" value="1"/>
</dbReference>
<dbReference type="GO" id="GO:0016746">
    <property type="term" value="F:acyltransferase activity"/>
    <property type="evidence" value="ECO:0007669"/>
    <property type="project" value="UniProtKB-KW"/>
</dbReference>
<dbReference type="Pfam" id="PF00364">
    <property type="entry name" value="Biotin_lipoyl"/>
    <property type="match status" value="1"/>
</dbReference>
<evidence type="ECO:0000259" key="8">
    <source>
        <dbReference type="PROSITE" id="PS50968"/>
    </source>
</evidence>
<dbReference type="InterPro" id="IPR050743">
    <property type="entry name" value="2-oxoacid_DH_E2_comp"/>
</dbReference>
<evidence type="ECO:0000313" key="11">
    <source>
        <dbReference type="Proteomes" id="UP001190466"/>
    </source>
</evidence>
<protein>
    <recommendedName>
        <fullName evidence="6">Dihydrolipoamide acetyltransferase component of pyruvate dehydrogenase complex</fullName>
        <ecNumber evidence="6">2.3.1.-</ecNumber>
    </recommendedName>
</protein>
<dbReference type="Gene3D" id="4.10.320.10">
    <property type="entry name" value="E3-binding domain"/>
    <property type="match status" value="1"/>
</dbReference>
<dbReference type="CDD" id="cd06849">
    <property type="entry name" value="lipoyl_domain"/>
    <property type="match status" value="1"/>
</dbReference>
<reference evidence="10 11" key="1">
    <citation type="submission" date="2023-08" db="EMBL/GenBank/DDBJ databases">
        <authorList>
            <person name="Folkvardsen B D."/>
            <person name="Norman A."/>
        </authorList>
    </citation>
    <scope>NUCLEOTIDE SEQUENCE [LARGE SCALE GENOMIC DNA]</scope>
    <source>
        <strain evidence="10 11">Mu0050</strain>
    </source>
</reference>
<evidence type="ECO:0000256" key="5">
    <source>
        <dbReference type="ARBA" id="ARBA00023315"/>
    </source>
</evidence>